<keyword evidence="2 6" id="KW-0597">Phosphoprotein</keyword>
<comment type="cofactor">
    <cofactor evidence="6">
        <name>FMN</name>
        <dbReference type="ChEBI" id="CHEBI:58210"/>
    </cofactor>
</comment>
<dbReference type="SMART" id="SM00900">
    <property type="entry name" value="FMN_bind"/>
    <property type="match status" value="1"/>
</dbReference>
<evidence type="ECO:0000256" key="4">
    <source>
        <dbReference type="ARBA" id="ARBA00022643"/>
    </source>
</evidence>
<dbReference type="OrthoDB" id="9787579at2"/>
<dbReference type="GO" id="GO:0022900">
    <property type="term" value="P:electron transport chain"/>
    <property type="evidence" value="ECO:0007669"/>
    <property type="project" value="UniProtKB-UniRule"/>
</dbReference>
<comment type="caution">
    <text evidence="9">The sequence shown here is derived from an EMBL/GenBank/DDBJ whole genome shotgun (WGS) entry which is preliminary data.</text>
</comment>
<dbReference type="PIRSF" id="PIRSF006091">
    <property type="entry name" value="E_trnsport_RnfG"/>
    <property type="match status" value="1"/>
</dbReference>
<evidence type="ECO:0000256" key="3">
    <source>
        <dbReference type="ARBA" id="ARBA00022630"/>
    </source>
</evidence>
<dbReference type="HAMAP" id="MF_00479">
    <property type="entry name" value="RsxG_RnfG"/>
    <property type="match status" value="1"/>
</dbReference>
<evidence type="ECO:0000256" key="5">
    <source>
        <dbReference type="ARBA" id="ARBA00022982"/>
    </source>
</evidence>
<comment type="subcellular location">
    <subcellularLocation>
        <location evidence="6">Cell membrane</location>
        <topology evidence="6">Single-pass membrane protein</topology>
    </subcellularLocation>
</comment>
<gene>
    <name evidence="6" type="primary">rnfG</name>
    <name evidence="9" type="ORF">CH238_07940</name>
</gene>
<dbReference type="GO" id="GO:0005886">
    <property type="term" value="C:plasma membrane"/>
    <property type="evidence" value="ECO:0007669"/>
    <property type="project" value="UniProtKB-SubCell"/>
</dbReference>
<name>A0A855A5E2_9FIRM</name>
<evidence type="ECO:0000313" key="10">
    <source>
        <dbReference type="Proteomes" id="UP000220611"/>
    </source>
</evidence>
<dbReference type="EMBL" id="NOXF01000005">
    <property type="protein sequence ID" value="PEQ24487.1"/>
    <property type="molecule type" value="Genomic_DNA"/>
</dbReference>
<dbReference type="InterPro" id="IPR010209">
    <property type="entry name" value="Ion_transpt_RnfG/RsxG"/>
</dbReference>
<dbReference type="PANTHER" id="PTHR36118:SF1">
    <property type="entry name" value="ION-TRANSLOCATING OXIDOREDUCTASE COMPLEX SUBUNIT G"/>
    <property type="match status" value="1"/>
</dbReference>
<dbReference type="Proteomes" id="UP000220611">
    <property type="component" value="Unassembled WGS sequence"/>
</dbReference>
<evidence type="ECO:0000256" key="2">
    <source>
        <dbReference type="ARBA" id="ARBA00022553"/>
    </source>
</evidence>
<evidence type="ECO:0000259" key="8">
    <source>
        <dbReference type="SMART" id="SM00900"/>
    </source>
</evidence>
<comment type="subunit">
    <text evidence="6">The complex is composed of six subunits: RnfA, RnfB, RnfC, RnfD, RnfE and RnfG.</text>
</comment>
<keyword evidence="6 7" id="KW-1133">Transmembrane helix</keyword>
<keyword evidence="1 6" id="KW-0813">Transport</keyword>
<dbReference type="GO" id="GO:0010181">
    <property type="term" value="F:FMN binding"/>
    <property type="evidence" value="ECO:0007669"/>
    <property type="project" value="InterPro"/>
</dbReference>
<keyword evidence="6" id="KW-1278">Translocase</keyword>
<evidence type="ECO:0000313" key="9">
    <source>
        <dbReference type="EMBL" id="PEQ24487.1"/>
    </source>
</evidence>
<dbReference type="EC" id="7.-.-.-" evidence="6"/>
<keyword evidence="6 7" id="KW-0472">Membrane</keyword>
<keyword evidence="4 6" id="KW-0288">FMN</keyword>
<dbReference type="GO" id="GO:0009055">
    <property type="term" value="F:electron transfer activity"/>
    <property type="evidence" value="ECO:0007669"/>
    <property type="project" value="InterPro"/>
</dbReference>
<accession>A0A855A5E2</accession>
<evidence type="ECO:0000256" key="1">
    <source>
        <dbReference type="ARBA" id="ARBA00022448"/>
    </source>
</evidence>
<keyword evidence="5 6" id="KW-0249">Electron transport</keyword>
<dbReference type="AlphaFoldDB" id="A0A855A5E2"/>
<evidence type="ECO:0000256" key="7">
    <source>
        <dbReference type="SAM" id="Phobius"/>
    </source>
</evidence>
<comment type="function">
    <text evidence="6">Part of a membrane-bound complex that couples electron transfer with translocation of ions across the membrane.</text>
</comment>
<reference evidence="9 10" key="1">
    <citation type="submission" date="2017-07" db="EMBL/GenBank/DDBJ databases">
        <title>Prevalence of linear plasmids in Cutibacterium (Propionibacterium) acnes isolates obtained from prostatic tissue.</title>
        <authorList>
            <person name="Davidsson S."/>
            <person name="Carlsson J."/>
            <person name="Molling P."/>
            <person name="Andren O."/>
            <person name="Andersson S.-O."/>
            <person name="Brzuszkiewicz E."/>
            <person name="Poehlein A."/>
            <person name="Al-Zeer M."/>
            <person name="Brinkmann V."/>
            <person name="Scavenius C."/>
            <person name="Nazipi S."/>
            <person name="Soderquist B."/>
            <person name="Bruggemann H."/>
        </authorList>
    </citation>
    <scope>NUCLEOTIDE SEQUENCE [LARGE SCALE GENOMIC DNA]</scope>
    <source>
        <strain evidence="9 10">DSM 753</strain>
    </source>
</reference>
<dbReference type="Pfam" id="PF04205">
    <property type="entry name" value="FMN_bind"/>
    <property type="match status" value="1"/>
</dbReference>
<organism evidence="9 10">
    <name type="scientific">[Clostridium] leptum DSM 753</name>
    <dbReference type="NCBI Taxonomy" id="428125"/>
    <lineage>
        <taxon>Bacteria</taxon>
        <taxon>Bacillati</taxon>
        <taxon>Bacillota</taxon>
        <taxon>Clostridia</taxon>
        <taxon>Eubacteriales</taxon>
        <taxon>Oscillospiraceae</taxon>
        <taxon>Oscillospiraceae incertae sedis</taxon>
    </lineage>
</organism>
<dbReference type="PANTHER" id="PTHR36118">
    <property type="entry name" value="ION-TRANSLOCATING OXIDOREDUCTASE COMPLEX SUBUNIT G"/>
    <property type="match status" value="1"/>
</dbReference>
<feature type="domain" description="FMN-binding" evidence="8">
    <location>
        <begin position="95"/>
        <end position="185"/>
    </location>
</feature>
<dbReference type="InterPro" id="IPR007329">
    <property type="entry name" value="FMN-bd"/>
</dbReference>
<evidence type="ECO:0000256" key="6">
    <source>
        <dbReference type="HAMAP-Rule" id="MF_00479"/>
    </source>
</evidence>
<protein>
    <recommendedName>
        <fullName evidence="6">Ion-translocating oxidoreductase complex subunit G</fullName>
        <ecNumber evidence="6">7.-.-.-</ecNumber>
    </recommendedName>
    <alternativeName>
        <fullName evidence="6">Rnf electron transport complex subunit G</fullName>
    </alternativeName>
</protein>
<proteinExistence type="inferred from homology"/>
<feature type="transmembrane region" description="Helical" evidence="7">
    <location>
        <begin position="20"/>
        <end position="40"/>
    </location>
</feature>
<sequence length="193" mass="19794">MERRESAVAKLNPKAVLKPAVSLFLICLIVTALLAGVNMLTADRIAALAVQTAEDSQKVVLPNAASFEEVDEDTVKGLDGSGQLAGYVITTEAKGYGGTIEVMTGITADGSVSGVVLLSQNETPGLGANATKESFTGQYQQAVPESGFEVIKSGGAADGQIQAMTGATITSQAVTDAVNLAVEKYQTLEKGGN</sequence>
<keyword evidence="6 7" id="KW-0812">Transmembrane</keyword>
<keyword evidence="10" id="KW-1185">Reference proteome</keyword>
<feature type="modified residue" description="FMN phosphoryl threonine" evidence="6">
    <location>
        <position position="168"/>
    </location>
</feature>
<dbReference type="NCBIfam" id="TIGR01947">
    <property type="entry name" value="rnfG"/>
    <property type="match status" value="1"/>
</dbReference>
<keyword evidence="3 6" id="KW-0285">Flavoprotein</keyword>
<keyword evidence="6" id="KW-1003">Cell membrane</keyword>
<comment type="similarity">
    <text evidence="6">Belongs to the RnfG family.</text>
</comment>